<evidence type="ECO:0000259" key="1">
    <source>
        <dbReference type="Pfam" id="PF00534"/>
    </source>
</evidence>
<dbReference type="Pfam" id="PF00534">
    <property type="entry name" value="Glycos_transf_1"/>
    <property type="match status" value="1"/>
</dbReference>
<dbReference type="EMBL" id="CP055156">
    <property type="protein sequence ID" value="QNF34608.1"/>
    <property type="molecule type" value="Genomic_DNA"/>
</dbReference>
<dbReference type="KEGG" id="aswu:HUW51_18425"/>
<dbReference type="RefSeq" id="WP_185271103.1">
    <property type="nucleotide sequence ID" value="NZ_CP055156.1"/>
</dbReference>
<dbReference type="Proteomes" id="UP000515237">
    <property type="component" value="Chromosome"/>
</dbReference>
<dbReference type="SUPFAM" id="SSF53756">
    <property type="entry name" value="UDP-Glycosyltransferase/glycogen phosphorylase"/>
    <property type="match status" value="1"/>
</dbReference>
<feature type="domain" description="Glycosyltransferase subfamily 4-like N-terminal" evidence="2">
    <location>
        <begin position="15"/>
        <end position="173"/>
    </location>
</feature>
<keyword evidence="4" id="KW-1185">Reference proteome</keyword>
<dbReference type="InterPro" id="IPR028098">
    <property type="entry name" value="Glyco_trans_4-like_N"/>
</dbReference>
<organism evidence="3 4">
    <name type="scientific">Adhaeribacter swui</name>
    <dbReference type="NCBI Taxonomy" id="2086471"/>
    <lineage>
        <taxon>Bacteria</taxon>
        <taxon>Pseudomonadati</taxon>
        <taxon>Bacteroidota</taxon>
        <taxon>Cytophagia</taxon>
        <taxon>Cytophagales</taxon>
        <taxon>Hymenobacteraceae</taxon>
        <taxon>Adhaeribacter</taxon>
    </lineage>
</organism>
<dbReference type="PANTHER" id="PTHR12526:SF634">
    <property type="entry name" value="BLL3361 PROTEIN"/>
    <property type="match status" value="1"/>
</dbReference>
<protein>
    <submittedName>
        <fullName evidence="3">Glycosyltransferase</fullName>
    </submittedName>
</protein>
<name>A0A7G7GBS4_9BACT</name>
<accession>A0A7G7GBS4</accession>
<evidence type="ECO:0000259" key="2">
    <source>
        <dbReference type="Pfam" id="PF13439"/>
    </source>
</evidence>
<evidence type="ECO:0000313" key="4">
    <source>
        <dbReference type="Proteomes" id="UP000515237"/>
    </source>
</evidence>
<dbReference type="GO" id="GO:0016757">
    <property type="term" value="F:glycosyltransferase activity"/>
    <property type="evidence" value="ECO:0007669"/>
    <property type="project" value="UniProtKB-ARBA"/>
</dbReference>
<dbReference type="InterPro" id="IPR001296">
    <property type="entry name" value="Glyco_trans_1"/>
</dbReference>
<reference evidence="3 4" key="1">
    <citation type="journal article" date="2018" name="Int. J. Syst. Evol. Microbiol.">
        <title>Adhaeribacter swui sp. nov., isolated from wet mud.</title>
        <authorList>
            <person name="Kim D.U."/>
            <person name="Kim K.W."/>
            <person name="Kang M.S."/>
            <person name="Kim J.Y."/>
            <person name="Jang J.H."/>
            <person name="Kim M.K."/>
        </authorList>
    </citation>
    <scope>NUCLEOTIDE SEQUENCE [LARGE SCALE GENOMIC DNA]</scope>
    <source>
        <strain evidence="3 4">KCTC 52873</strain>
    </source>
</reference>
<dbReference type="AlphaFoldDB" id="A0A7G7GBS4"/>
<dbReference type="Pfam" id="PF13439">
    <property type="entry name" value="Glyco_transf_4"/>
    <property type="match status" value="1"/>
</dbReference>
<dbReference type="Gene3D" id="3.40.50.2000">
    <property type="entry name" value="Glycogen Phosphorylase B"/>
    <property type="match status" value="2"/>
</dbReference>
<dbReference type="PANTHER" id="PTHR12526">
    <property type="entry name" value="GLYCOSYLTRANSFERASE"/>
    <property type="match status" value="1"/>
</dbReference>
<gene>
    <name evidence="3" type="ORF">HUW51_18425</name>
</gene>
<evidence type="ECO:0000313" key="3">
    <source>
        <dbReference type="EMBL" id="QNF34608.1"/>
    </source>
</evidence>
<keyword evidence="3" id="KW-0808">Transferase</keyword>
<sequence>MSKVVIIGPAHPLRGGLATYNERLARAFQENGDAVEIVTFSLQYPGFLFPGQTQYSDEPAPLDLSIKAFINSINPLSWLKTGNYLRQQKPDIVIFRFWLPFMGPALGTIARIIKWNKHTKLLAITDNVIPHEKRPGDLPFTKYFLAACHGFVTMSVEVLAQLQKLQPSKPKKYHPHPLYDNFGEPLSKPEAKKVLHLNPDDQYILFFGFIRAYKGLDLLLQAFADPRLAQLKNLKLIIAGEFYENPEPYNQLIQHHALEDRIVLATHFIPNSQVKNYFCAADLVVQPYKHATQSGVSQIAYHFNKPMLVTNVGGLAELIPDGKAGYVIPVEPEAIANAILDFYQNNRETYLSQEVKILKKQFSWQSMVEALKQLAAQV</sequence>
<proteinExistence type="predicted"/>
<feature type="domain" description="Glycosyl transferase family 1" evidence="1">
    <location>
        <begin position="188"/>
        <end position="348"/>
    </location>
</feature>